<dbReference type="AlphaFoldDB" id="A0A9P6M8A7"/>
<dbReference type="InterPro" id="IPR015915">
    <property type="entry name" value="Kelch-typ_b-propeller"/>
</dbReference>
<comment type="caution">
    <text evidence="1">The sequence shown here is derived from an EMBL/GenBank/DDBJ whole genome shotgun (WGS) entry which is preliminary data.</text>
</comment>
<protein>
    <submittedName>
        <fullName evidence="1">Uncharacterized protein</fullName>
    </submittedName>
</protein>
<evidence type="ECO:0000313" key="1">
    <source>
        <dbReference type="EMBL" id="KAF9978338.1"/>
    </source>
</evidence>
<dbReference type="Gene3D" id="2.120.10.80">
    <property type="entry name" value="Kelch-type beta propeller"/>
    <property type="match status" value="1"/>
</dbReference>
<organism evidence="1 2">
    <name type="scientific">Modicella reniformis</name>
    <dbReference type="NCBI Taxonomy" id="1440133"/>
    <lineage>
        <taxon>Eukaryota</taxon>
        <taxon>Fungi</taxon>
        <taxon>Fungi incertae sedis</taxon>
        <taxon>Mucoromycota</taxon>
        <taxon>Mortierellomycotina</taxon>
        <taxon>Mortierellomycetes</taxon>
        <taxon>Mortierellales</taxon>
        <taxon>Mortierellaceae</taxon>
        <taxon>Modicella</taxon>
    </lineage>
</organism>
<proteinExistence type="predicted"/>
<accession>A0A9P6M8A7</accession>
<name>A0A9P6M8A7_9FUNG</name>
<dbReference type="SUPFAM" id="SSF50965">
    <property type="entry name" value="Galactose oxidase, central domain"/>
    <property type="match status" value="1"/>
</dbReference>
<dbReference type="Pfam" id="PF24681">
    <property type="entry name" value="Kelch_KLHDC2_KLHL20_DRC7"/>
    <property type="match status" value="1"/>
</dbReference>
<keyword evidence="2" id="KW-1185">Reference proteome</keyword>
<dbReference type="Proteomes" id="UP000749646">
    <property type="component" value="Unassembled WGS sequence"/>
</dbReference>
<dbReference type="OrthoDB" id="432528at2759"/>
<dbReference type="InterPro" id="IPR011043">
    <property type="entry name" value="Gal_Oxase/kelch_b-propeller"/>
</dbReference>
<feature type="non-terminal residue" evidence="1">
    <location>
        <position position="378"/>
    </location>
</feature>
<sequence>MSPFSSCIEGQGLYIGGGWADFNAPFPTTQSFAIDLSVSWNASNPKFISLPDGPAYENGASARSADGKQWMACGDHICQVTNPETGAWSQLFTVPETNGYIDRVSAATDPETGLVYIPNGSYHSLMKVNLAARAFELVALHPTLMNTKAYSVAWSVPLRKMLLFGGTTGAIGQTDRFNAYSYSSAEGWRDLTTTMKGQIPTPRMEACLAPAYGGTKLVLFGGFTMDRVAQRPDIYVLDVPTMTWTKGPDAATKDQRGKFACGVSYDYFISWGGLSGPITNNGITGSTIVYNINTNNWTPTYTAAFALPPTGNVTTLPTPSGNATSLLPIPSGNIATSSPSATSTVSIDLRHPSENSSSNSSNSVGNLLKIFNFVAAVL</sequence>
<evidence type="ECO:0000313" key="2">
    <source>
        <dbReference type="Proteomes" id="UP000749646"/>
    </source>
</evidence>
<reference evidence="1" key="1">
    <citation type="journal article" date="2020" name="Fungal Divers.">
        <title>Resolving the Mortierellaceae phylogeny through synthesis of multi-gene phylogenetics and phylogenomics.</title>
        <authorList>
            <person name="Vandepol N."/>
            <person name="Liber J."/>
            <person name="Desiro A."/>
            <person name="Na H."/>
            <person name="Kennedy M."/>
            <person name="Barry K."/>
            <person name="Grigoriev I.V."/>
            <person name="Miller A.N."/>
            <person name="O'Donnell K."/>
            <person name="Stajich J.E."/>
            <person name="Bonito G."/>
        </authorList>
    </citation>
    <scope>NUCLEOTIDE SEQUENCE</scope>
    <source>
        <strain evidence="1">MES-2147</strain>
    </source>
</reference>
<gene>
    <name evidence="1" type="ORF">BGZ65_007033</name>
</gene>
<dbReference type="EMBL" id="JAAAHW010004130">
    <property type="protein sequence ID" value="KAF9978338.1"/>
    <property type="molecule type" value="Genomic_DNA"/>
</dbReference>